<dbReference type="AlphaFoldDB" id="A0A6M3JRZ0"/>
<proteinExistence type="predicted"/>
<dbReference type="EMBL" id="MT141983">
    <property type="protein sequence ID" value="QJA72859.1"/>
    <property type="molecule type" value="Genomic_DNA"/>
</dbReference>
<sequence length="73" mass="8126">MDKPIFDTVQEFETWYANNSGDTIADLHNEGRYGAPCDCGDEECTGWQMTHEAGVYNTNTICICAEAWVEAGE</sequence>
<reference evidence="1" key="1">
    <citation type="submission" date="2020-03" db="EMBL/GenBank/DDBJ databases">
        <title>The deep terrestrial virosphere.</title>
        <authorList>
            <person name="Holmfeldt K."/>
            <person name="Nilsson E."/>
            <person name="Simone D."/>
            <person name="Lopez-Fernandez M."/>
            <person name="Wu X."/>
            <person name="de Brujin I."/>
            <person name="Lundin D."/>
            <person name="Andersson A."/>
            <person name="Bertilsson S."/>
            <person name="Dopson M."/>
        </authorList>
    </citation>
    <scope>NUCLEOTIDE SEQUENCE</scope>
    <source>
        <strain evidence="1">MM415A02581</strain>
    </source>
</reference>
<evidence type="ECO:0000313" key="1">
    <source>
        <dbReference type="EMBL" id="QJA72859.1"/>
    </source>
</evidence>
<protein>
    <submittedName>
        <fullName evidence="1">Uncharacterized protein</fullName>
    </submittedName>
</protein>
<gene>
    <name evidence="1" type="ORF">MM415A02581_0009</name>
</gene>
<accession>A0A6M3JRZ0</accession>
<organism evidence="1">
    <name type="scientific">viral metagenome</name>
    <dbReference type="NCBI Taxonomy" id="1070528"/>
    <lineage>
        <taxon>unclassified sequences</taxon>
        <taxon>metagenomes</taxon>
        <taxon>organismal metagenomes</taxon>
    </lineage>
</organism>
<name>A0A6M3JRZ0_9ZZZZ</name>